<organism evidence="1 2">
    <name type="scientific">Limosilactobacillus reuteri</name>
    <name type="common">Lactobacillus reuteri</name>
    <dbReference type="NCBI Taxonomy" id="1598"/>
    <lineage>
        <taxon>Bacteria</taxon>
        <taxon>Bacillati</taxon>
        <taxon>Bacillota</taxon>
        <taxon>Bacilli</taxon>
        <taxon>Lactobacillales</taxon>
        <taxon>Lactobacillaceae</taxon>
        <taxon>Limosilactobacillus</taxon>
    </lineage>
</organism>
<sequence>MGLFDHFKSKDIESMDELKQMDLKPKRNDKVLTADEAFKKSIQAQDTHNKEVLSSVFERINHAVDTGIRSITLSDDWGSGFTLSDFRSLEKLLPKYGFKVRVEKEDSTFEDFLIISWDKENYKKDKSNGSKIDPDKKYILPMEKFEGNVLYGRYKWYAFKNEEGFWNSFAHISNEQAMGNYAVQGKDILNAPDWVKAIKPIEVKE</sequence>
<protein>
    <submittedName>
        <fullName evidence="1">Uncharacterized protein</fullName>
    </submittedName>
</protein>
<dbReference type="Proteomes" id="UP000189795">
    <property type="component" value="Unassembled WGS sequence"/>
</dbReference>
<accession>A0A1V4FIV8</accession>
<comment type="caution">
    <text evidence="1">The sequence shown here is derived from an EMBL/GenBank/DDBJ whole genome shotgun (WGS) entry which is preliminary data.</text>
</comment>
<name>A0A1V4FIV8_LIMRT</name>
<proteinExistence type="predicted"/>
<gene>
    <name evidence="1" type="ORF">B5D07_10055</name>
</gene>
<dbReference type="RefSeq" id="WP_079376258.1">
    <property type="nucleotide sequence ID" value="NZ_MWVS01000120.1"/>
</dbReference>
<evidence type="ECO:0000313" key="2">
    <source>
        <dbReference type="Proteomes" id="UP000189795"/>
    </source>
</evidence>
<evidence type="ECO:0000313" key="1">
    <source>
        <dbReference type="EMBL" id="OPG87594.1"/>
    </source>
</evidence>
<dbReference type="EMBL" id="MWVS01000120">
    <property type="protein sequence ID" value="OPG87594.1"/>
    <property type="molecule type" value="Genomic_DNA"/>
</dbReference>
<reference evidence="1 2" key="1">
    <citation type="submission" date="2017-03" db="EMBL/GenBank/DDBJ databases">
        <title>Antibiotic resistance of probiotic microorganisms.</title>
        <authorList>
            <person name="Sanudo A.I."/>
            <person name="Olivares M."/>
            <person name="Banuelos O."/>
        </authorList>
    </citation>
    <scope>NUCLEOTIDE SEQUENCE [LARGE SCALE GENOMIC DNA]</scope>
    <source>
        <strain evidence="1 2">CECT8605</strain>
    </source>
</reference>
<dbReference type="AlphaFoldDB" id="A0A1V4FIV8"/>